<dbReference type="RefSeq" id="WP_162501337.1">
    <property type="nucleotide sequence ID" value="NZ_BPQH01000021.1"/>
</dbReference>
<sequence>MQRRTLLQMLACVGAGGARAAEQSRPARRIARPDLTWAVFYGEDIAPERLAGYDVIVLDAGFKGDVGQIVRQGKDLLCYLSLGEIKRSSPWFGGLENSGVLLRENPSWPDTFVCDVRQRSWSALILEHAVPAIAARGFKGIFFDTLDTPPHLEQVDPDRYAGMRLAAIDLVRAIRRAFPDLILLMNRGYALLPELRSEIDGVVAESLLTTFDFGAKQYKWVEPDQLIYHMQALDGLRTEPPTVPILSLDYWDAADEATIREIYARERDLDHRPFVSEVLLDRLIPEPPPCPCRPAEE</sequence>
<organism evidence="2 3">
    <name type="scientific">Methylobacterium crusticola</name>
    <dbReference type="NCBI Taxonomy" id="1697972"/>
    <lineage>
        <taxon>Bacteria</taxon>
        <taxon>Pseudomonadati</taxon>
        <taxon>Pseudomonadota</taxon>
        <taxon>Alphaproteobacteria</taxon>
        <taxon>Hyphomicrobiales</taxon>
        <taxon>Methylobacteriaceae</taxon>
        <taxon>Methylobacterium</taxon>
    </lineage>
</organism>
<reference evidence="2" key="1">
    <citation type="journal article" date="2021" name="Front. Microbiol.">
        <title>Comprehensive Comparative Genomics and Phenotyping of Methylobacterium Species.</title>
        <authorList>
            <person name="Alessa O."/>
            <person name="Ogura Y."/>
            <person name="Fujitani Y."/>
            <person name="Takami H."/>
            <person name="Hayashi T."/>
            <person name="Sahin N."/>
            <person name="Tani A."/>
        </authorList>
    </citation>
    <scope>NUCLEOTIDE SEQUENCE</scope>
    <source>
        <strain evidence="2">KCTC 52305</strain>
    </source>
</reference>
<evidence type="ECO:0000313" key="2">
    <source>
        <dbReference type="EMBL" id="GJD52649.1"/>
    </source>
</evidence>
<dbReference type="InterPro" id="IPR013785">
    <property type="entry name" value="Aldolase_TIM"/>
</dbReference>
<name>A0ABQ4R5Y1_9HYPH</name>
<keyword evidence="3" id="KW-1185">Reference proteome</keyword>
<feature type="domain" description="Glycoside-hydrolase family GH114 TIM-barrel" evidence="1">
    <location>
        <begin position="50"/>
        <end position="276"/>
    </location>
</feature>
<dbReference type="PANTHER" id="PTHR35882">
    <property type="entry name" value="PELA"/>
    <property type="match status" value="1"/>
</dbReference>
<dbReference type="SUPFAM" id="SSF51445">
    <property type="entry name" value="(Trans)glycosidases"/>
    <property type="match status" value="1"/>
</dbReference>
<evidence type="ECO:0000259" key="1">
    <source>
        <dbReference type="Pfam" id="PF03537"/>
    </source>
</evidence>
<dbReference type="InterPro" id="IPR017853">
    <property type="entry name" value="GH"/>
</dbReference>
<dbReference type="EMBL" id="BPQH01000021">
    <property type="protein sequence ID" value="GJD52649.1"/>
    <property type="molecule type" value="Genomic_DNA"/>
</dbReference>
<dbReference type="InterPro" id="IPR004352">
    <property type="entry name" value="GH114_TIM-barrel"/>
</dbReference>
<dbReference type="Proteomes" id="UP001055167">
    <property type="component" value="Unassembled WGS sequence"/>
</dbReference>
<gene>
    <name evidence="2" type="ORF">OPKNFCMD_5415</name>
</gene>
<dbReference type="Gene3D" id="3.20.20.70">
    <property type="entry name" value="Aldolase class I"/>
    <property type="match status" value="1"/>
</dbReference>
<accession>A0ABQ4R5Y1</accession>
<proteinExistence type="predicted"/>
<protein>
    <recommendedName>
        <fullName evidence="1">Glycoside-hydrolase family GH114 TIM-barrel domain-containing protein</fullName>
    </recommendedName>
</protein>
<dbReference type="PANTHER" id="PTHR35882:SF2">
    <property type="entry name" value="PELA"/>
    <property type="match status" value="1"/>
</dbReference>
<comment type="caution">
    <text evidence="2">The sequence shown here is derived from an EMBL/GenBank/DDBJ whole genome shotgun (WGS) entry which is preliminary data.</text>
</comment>
<dbReference type="Pfam" id="PF03537">
    <property type="entry name" value="Glyco_hydro_114"/>
    <property type="match status" value="1"/>
</dbReference>
<reference evidence="2" key="2">
    <citation type="submission" date="2021-08" db="EMBL/GenBank/DDBJ databases">
        <authorList>
            <person name="Tani A."/>
            <person name="Ola A."/>
            <person name="Ogura Y."/>
            <person name="Katsura K."/>
            <person name="Hayashi T."/>
        </authorList>
    </citation>
    <scope>NUCLEOTIDE SEQUENCE</scope>
    <source>
        <strain evidence="2">KCTC 52305</strain>
    </source>
</reference>
<evidence type="ECO:0000313" key="3">
    <source>
        <dbReference type="Proteomes" id="UP001055167"/>
    </source>
</evidence>